<dbReference type="Proteomes" id="UP000230002">
    <property type="component" value="Unassembled WGS sequence"/>
</dbReference>
<accession>A0A2G8RP90</accession>
<name>A0A2G8RP90_9APHY</name>
<evidence type="ECO:0000313" key="3">
    <source>
        <dbReference type="Proteomes" id="UP000230002"/>
    </source>
</evidence>
<dbReference type="EMBL" id="AYKW01000068">
    <property type="protein sequence ID" value="PIL23330.1"/>
    <property type="molecule type" value="Genomic_DNA"/>
</dbReference>
<dbReference type="AlphaFoldDB" id="A0A2G8RP90"/>
<gene>
    <name evidence="2" type="ORF">GSI_14641</name>
</gene>
<evidence type="ECO:0000313" key="2">
    <source>
        <dbReference type="EMBL" id="PIL23330.1"/>
    </source>
</evidence>
<evidence type="ECO:0008006" key="4">
    <source>
        <dbReference type="Google" id="ProtNLM"/>
    </source>
</evidence>
<proteinExistence type="predicted"/>
<sequence>MPHPEYSRLFPPPHASESDDVELLAPEDNGWPSELTSLTTRTNPPWLSEATAWKALTLSLVLSLVISTVNLTFLSGWATVFSHDGDSTTPRPLEYPSVYIGLESVAHDPSQCLNRGTFPDSFYTYDARKGARAKLDRVYAPDDEITLTFGGPIRTVMETRVLDYGLQNCTFVIHSNTARLGQGQGVDVYLFPTEKPGEGPTRDAEFLDRVYFVPGKDSESRPFFCPSRSRIRFELRCPDDDCIVHVPLQGVTTRTSTSGSVVKTGFRMNQYEAVDCISESRGN</sequence>
<feature type="region of interest" description="Disordered" evidence="1">
    <location>
        <begin position="1"/>
        <end position="20"/>
    </location>
</feature>
<evidence type="ECO:0000256" key="1">
    <source>
        <dbReference type="SAM" id="MobiDB-lite"/>
    </source>
</evidence>
<reference evidence="2 3" key="1">
    <citation type="journal article" date="2015" name="Sci. Rep.">
        <title>Chromosome-level genome map provides insights into diverse defense mechanisms in the medicinal fungus Ganoderma sinense.</title>
        <authorList>
            <person name="Zhu Y."/>
            <person name="Xu J."/>
            <person name="Sun C."/>
            <person name="Zhou S."/>
            <person name="Xu H."/>
            <person name="Nelson D.R."/>
            <person name="Qian J."/>
            <person name="Song J."/>
            <person name="Luo H."/>
            <person name="Xiang L."/>
            <person name="Li Y."/>
            <person name="Xu Z."/>
            <person name="Ji A."/>
            <person name="Wang L."/>
            <person name="Lu S."/>
            <person name="Hayward A."/>
            <person name="Sun W."/>
            <person name="Li X."/>
            <person name="Schwartz D.C."/>
            <person name="Wang Y."/>
            <person name="Chen S."/>
        </authorList>
    </citation>
    <scope>NUCLEOTIDE SEQUENCE [LARGE SCALE GENOMIC DNA]</scope>
    <source>
        <strain evidence="2 3">ZZ0214-1</strain>
    </source>
</reference>
<comment type="caution">
    <text evidence="2">The sequence shown here is derived from an EMBL/GenBank/DDBJ whole genome shotgun (WGS) entry which is preliminary data.</text>
</comment>
<keyword evidence="3" id="KW-1185">Reference proteome</keyword>
<dbReference type="OrthoDB" id="2752169at2759"/>
<protein>
    <recommendedName>
        <fullName evidence="4">Ubiquitin 3 binding protein But2 C-terminal domain-containing protein</fullName>
    </recommendedName>
</protein>
<organism evidence="2 3">
    <name type="scientific">Ganoderma sinense ZZ0214-1</name>
    <dbReference type="NCBI Taxonomy" id="1077348"/>
    <lineage>
        <taxon>Eukaryota</taxon>
        <taxon>Fungi</taxon>
        <taxon>Dikarya</taxon>
        <taxon>Basidiomycota</taxon>
        <taxon>Agaricomycotina</taxon>
        <taxon>Agaricomycetes</taxon>
        <taxon>Polyporales</taxon>
        <taxon>Polyporaceae</taxon>
        <taxon>Ganoderma</taxon>
    </lineage>
</organism>